<gene>
    <name evidence="1" type="ORF">KUCAC02_030371</name>
</gene>
<protein>
    <submittedName>
        <fullName evidence="1">Uncharacterized protein</fullName>
    </submittedName>
</protein>
<keyword evidence="2" id="KW-1185">Reference proteome</keyword>
<name>A0ACB9XIQ4_CHAAC</name>
<accession>A0ACB9XIQ4</accession>
<comment type="caution">
    <text evidence="1">The sequence shown here is derived from an EMBL/GenBank/DDBJ whole genome shotgun (WGS) entry which is preliminary data.</text>
</comment>
<sequence length="113" mass="12359">MWSGPLGDGLCQPGAHTSDFNGQHMEVVTDERDSAGDRRCEEWDLPVVVAFDGGRPDSDVRRRLELSDRPVGGNLKCTPPVIHHLPPANVRANPPRPQASGFIRGDEACHPEK</sequence>
<evidence type="ECO:0000313" key="1">
    <source>
        <dbReference type="EMBL" id="KAI4826941.1"/>
    </source>
</evidence>
<evidence type="ECO:0000313" key="2">
    <source>
        <dbReference type="Proteomes" id="UP001057452"/>
    </source>
</evidence>
<organism evidence="1 2">
    <name type="scientific">Chaenocephalus aceratus</name>
    <name type="common">Blackfin icefish</name>
    <name type="synonym">Chaenichthys aceratus</name>
    <dbReference type="NCBI Taxonomy" id="36190"/>
    <lineage>
        <taxon>Eukaryota</taxon>
        <taxon>Metazoa</taxon>
        <taxon>Chordata</taxon>
        <taxon>Craniata</taxon>
        <taxon>Vertebrata</taxon>
        <taxon>Euteleostomi</taxon>
        <taxon>Actinopterygii</taxon>
        <taxon>Neopterygii</taxon>
        <taxon>Teleostei</taxon>
        <taxon>Neoteleostei</taxon>
        <taxon>Acanthomorphata</taxon>
        <taxon>Eupercaria</taxon>
        <taxon>Perciformes</taxon>
        <taxon>Notothenioidei</taxon>
        <taxon>Channichthyidae</taxon>
        <taxon>Chaenocephalus</taxon>
    </lineage>
</organism>
<reference evidence="1" key="1">
    <citation type="submission" date="2022-05" db="EMBL/GenBank/DDBJ databases">
        <title>Chromosome-level genome of Chaenocephalus aceratus.</title>
        <authorList>
            <person name="Park H."/>
        </authorList>
    </citation>
    <scope>NUCLEOTIDE SEQUENCE</scope>
    <source>
        <strain evidence="1">KU_202001</strain>
    </source>
</reference>
<dbReference type="Proteomes" id="UP001057452">
    <property type="component" value="Chromosome 5"/>
</dbReference>
<dbReference type="EMBL" id="CM043789">
    <property type="protein sequence ID" value="KAI4826941.1"/>
    <property type="molecule type" value="Genomic_DNA"/>
</dbReference>
<proteinExistence type="predicted"/>